<dbReference type="GO" id="GO:0051607">
    <property type="term" value="P:defense response to virus"/>
    <property type="evidence" value="ECO:0007669"/>
    <property type="project" value="UniProtKB-KW"/>
</dbReference>
<dbReference type="OrthoDB" id="1716617at2"/>
<evidence type="ECO:0000313" key="7">
    <source>
        <dbReference type="Proteomes" id="UP000185812"/>
    </source>
</evidence>
<comment type="subcellular location">
    <subcellularLocation>
        <location evidence="1">Cytoplasm</location>
    </subcellularLocation>
</comment>
<keyword evidence="3" id="KW-0963">Cytoplasm</keyword>
<sequence>MASQQQTLEQKRAQQAWRDIQSVVNRSDDFKKKYGSLARRVPMLVLTNGLGQTLAFLLSKAKFKESKRGVDAEASGAVFEHLSAWTMRQIAPDAGSQNLLDWVLQSDSATYRRATAEALAYLSWLKRFAEAELPTEGD</sequence>
<protein>
    <recommendedName>
        <fullName evidence="5">CRISPR type III-B/RAMP module-associated protein Cmr5</fullName>
    </recommendedName>
</protein>
<dbReference type="Pfam" id="PF09701">
    <property type="entry name" value="Cas_Cmr5"/>
    <property type="match status" value="1"/>
</dbReference>
<dbReference type="RefSeq" id="WP_072715737.1">
    <property type="nucleotide sequence ID" value="NZ_FRAU01000006.1"/>
</dbReference>
<dbReference type="SUPFAM" id="SSF158568">
    <property type="entry name" value="AF1862-like"/>
    <property type="match status" value="1"/>
</dbReference>
<name>A0A1M6V465_9BACT</name>
<evidence type="ECO:0000256" key="5">
    <source>
        <dbReference type="ARBA" id="ARBA00030001"/>
    </source>
</evidence>
<keyword evidence="7" id="KW-1185">Reference proteome</keyword>
<gene>
    <name evidence="6" type="ORF">SAMN04488087_1896</name>
</gene>
<evidence type="ECO:0000256" key="1">
    <source>
        <dbReference type="ARBA" id="ARBA00004496"/>
    </source>
</evidence>
<dbReference type="InterPro" id="IPR023101">
    <property type="entry name" value="AF1862-like_dom_sf"/>
</dbReference>
<keyword evidence="4" id="KW-0051">Antiviral defense</keyword>
<comment type="similarity">
    <text evidence="2">Belongs to the CRISPR system Cmr5 family.</text>
</comment>
<evidence type="ECO:0000256" key="3">
    <source>
        <dbReference type="ARBA" id="ARBA00022490"/>
    </source>
</evidence>
<dbReference type="AlphaFoldDB" id="A0A1M6V465"/>
<dbReference type="EMBL" id="FRAU01000006">
    <property type="protein sequence ID" value="SHK76292.1"/>
    <property type="molecule type" value="Genomic_DNA"/>
</dbReference>
<accession>A0A1M6V465</accession>
<dbReference type="STRING" id="633813.SAMN04488087_1896"/>
<proteinExistence type="inferred from homology"/>
<reference evidence="7" key="1">
    <citation type="submission" date="2016-11" db="EMBL/GenBank/DDBJ databases">
        <authorList>
            <person name="Varghese N."/>
            <person name="Submissions S."/>
        </authorList>
    </citation>
    <scope>NUCLEOTIDE SEQUENCE [LARGE SCALE GENOMIC DNA]</scope>
    <source>
        <strain evidence="7">DSM 22212</strain>
    </source>
</reference>
<evidence type="ECO:0000256" key="4">
    <source>
        <dbReference type="ARBA" id="ARBA00023118"/>
    </source>
</evidence>
<evidence type="ECO:0000256" key="2">
    <source>
        <dbReference type="ARBA" id="ARBA00006161"/>
    </source>
</evidence>
<dbReference type="NCBIfam" id="TIGR01881">
    <property type="entry name" value="cas_Cmr5"/>
    <property type="match status" value="1"/>
</dbReference>
<dbReference type="Proteomes" id="UP000185812">
    <property type="component" value="Unassembled WGS sequence"/>
</dbReference>
<dbReference type="CDD" id="cd09749">
    <property type="entry name" value="Cmr5_III-B"/>
    <property type="match status" value="1"/>
</dbReference>
<dbReference type="Gene3D" id="1.10.520.30">
    <property type="entry name" value="AF1862-like domain"/>
    <property type="match status" value="1"/>
</dbReference>
<dbReference type="GO" id="GO:0005737">
    <property type="term" value="C:cytoplasm"/>
    <property type="evidence" value="ECO:0007669"/>
    <property type="project" value="UniProtKB-SubCell"/>
</dbReference>
<dbReference type="InterPro" id="IPR010160">
    <property type="entry name" value="CRISPR-assoc_prot_Cmr5"/>
</dbReference>
<organism evidence="6 7">
    <name type="scientific">Rhodothermus profundi</name>
    <dbReference type="NCBI Taxonomy" id="633813"/>
    <lineage>
        <taxon>Bacteria</taxon>
        <taxon>Pseudomonadati</taxon>
        <taxon>Rhodothermota</taxon>
        <taxon>Rhodothermia</taxon>
        <taxon>Rhodothermales</taxon>
        <taxon>Rhodothermaceae</taxon>
        <taxon>Rhodothermus</taxon>
    </lineage>
</organism>
<evidence type="ECO:0000313" key="6">
    <source>
        <dbReference type="EMBL" id="SHK76292.1"/>
    </source>
</evidence>